<organism evidence="1 2">
    <name type="scientific">Sphagnum troendelagicum</name>
    <dbReference type="NCBI Taxonomy" id="128251"/>
    <lineage>
        <taxon>Eukaryota</taxon>
        <taxon>Viridiplantae</taxon>
        <taxon>Streptophyta</taxon>
        <taxon>Embryophyta</taxon>
        <taxon>Bryophyta</taxon>
        <taxon>Sphagnophytina</taxon>
        <taxon>Sphagnopsida</taxon>
        <taxon>Sphagnales</taxon>
        <taxon>Sphagnaceae</taxon>
        <taxon>Sphagnum</taxon>
    </lineage>
</organism>
<accession>A0ABP0UUK9</accession>
<proteinExistence type="predicted"/>
<keyword evidence="2" id="KW-1185">Reference proteome</keyword>
<dbReference type="Proteomes" id="UP001497512">
    <property type="component" value="Chromosome 7"/>
</dbReference>
<dbReference type="EMBL" id="OZ019899">
    <property type="protein sequence ID" value="CAK9231020.1"/>
    <property type="molecule type" value="Genomic_DNA"/>
</dbReference>
<reference evidence="1" key="1">
    <citation type="submission" date="2024-02" db="EMBL/GenBank/DDBJ databases">
        <authorList>
            <consortium name="ELIXIR-Norway"/>
            <consortium name="Elixir Norway"/>
        </authorList>
    </citation>
    <scope>NUCLEOTIDE SEQUENCE</scope>
</reference>
<gene>
    <name evidence="1" type="ORF">CSSPTR1EN2_LOCUS20214</name>
</gene>
<name>A0ABP0UUK9_9BRYO</name>
<protein>
    <submittedName>
        <fullName evidence="1">Uncharacterized protein</fullName>
    </submittedName>
</protein>
<evidence type="ECO:0000313" key="2">
    <source>
        <dbReference type="Proteomes" id="UP001497512"/>
    </source>
</evidence>
<evidence type="ECO:0000313" key="1">
    <source>
        <dbReference type="EMBL" id="CAK9231020.1"/>
    </source>
</evidence>
<sequence length="93" mass="10442">MSCQWSLEIGCFTRFSSCVKFGFPISPGKPSIFSAYSSFSDPAVPGVCSQNLMEEENGYMMSDEEEEEADNMDVIRPITGKISIQLKIRRKKC</sequence>